<proteinExistence type="predicted"/>
<evidence type="ECO:0000256" key="3">
    <source>
        <dbReference type="ARBA" id="ARBA00022691"/>
    </source>
</evidence>
<evidence type="ECO:0000313" key="8">
    <source>
        <dbReference type="EMBL" id="WMW64134.1"/>
    </source>
</evidence>
<dbReference type="Proteomes" id="UP001180616">
    <property type="component" value="Chromosome"/>
</dbReference>
<dbReference type="Gene3D" id="3.20.20.70">
    <property type="entry name" value="Aldolase class I"/>
    <property type="match status" value="1"/>
</dbReference>
<evidence type="ECO:0000256" key="1">
    <source>
        <dbReference type="ARBA" id="ARBA00001966"/>
    </source>
</evidence>
<evidence type="ECO:0000259" key="7">
    <source>
        <dbReference type="PROSITE" id="PS51918"/>
    </source>
</evidence>
<evidence type="ECO:0000256" key="5">
    <source>
        <dbReference type="ARBA" id="ARBA00023004"/>
    </source>
</evidence>
<evidence type="ECO:0000256" key="4">
    <source>
        <dbReference type="ARBA" id="ARBA00022723"/>
    </source>
</evidence>
<keyword evidence="9" id="KW-1185">Reference proteome</keyword>
<feature type="domain" description="Radical SAM core" evidence="7">
    <location>
        <begin position="21"/>
        <end position="246"/>
    </location>
</feature>
<dbReference type="SFLD" id="SFLDG01067">
    <property type="entry name" value="SPASM/twitch_domain_containing"/>
    <property type="match status" value="1"/>
</dbReference>
<dbReference type="InterPro" id="IPR034391">
    <property type="entry name" value="AdoMet-like_SPASM_containing"/>
</dbReference>
<dbReference type="InterPro" id="IPR058240">
    <property type="entry name" value="rSAM_sf"/>
</dbReference>
<dbReference type="PANTHER" id="PTHR11228">
    <property type="entry name" value="RADICAL SAM DOMAIN PROTEIN"/>
    <property type="match status" value="1"/>
</dbReference>
<keyword evidence="3" id="KW-0949">S-adenosyl-L-methionine</keyword>
<dbReference type="SMART" id="SM00729">
    <property type="entry name" value="Elp3"/>
    <property type="match status" value="1"/>
</dbReference>
<dbReference type="InterPro" id="IPR050377">
    <property type="entry name" value="Radical_SAM_PqqE_MftC-like"/>
</dbReference>
<dbReference type="SFLD" id="SFLDS00029">
    <property type="entry name" value="Radical_SAM"/>
    <property type="match status" value="1"/>
</dbReference>
<evidence type="ECO:0000313" key="9">
    <source>
        <dbReference type="Proteomes" id="UP001180616"/>
    </source>
</evidence>
<organism evidence="8 9">
    <name type="scientific">Nitratidesulfovibrio liaohensis</name>
    <dbReference type="NCBI Taxonomy" id="2604158"/>
    <lineage>
        <taxon>Bacteria</taxon>
        <taxon>Pseudomonadati</taxon>
        <taxon>Thermodesulfobacteriota</taxon>
        <taxon>Desulfovibrionia</taxon>
        <taxon>Desulfovibrionales</taxon>
        <taxon>Desulfovibrionaceae</taxon>
        <taxon>Nitratidesulfovibrio</taxon>
    </lineage>
</organism>
<gene>
    <name evidence="8" type="ORF">KPS_002119</name>
</gene>
<keyword evidence="2" id="KW-0004">4Fe-4S</keyword>
<dbReference type="SFLD" id="SFLDG01387">
    <property type="entry name" value="BtrN-like_SPASM_domain_contain"/>
    <property type="match status" value="1"/>
</dbReference>
<name>A0ABY9QXA7_9BACT</name>
<accession>A0ABY9QXA7</accession>
<dbReference type="Pfam" id="PF04055">
    <property type="entry name" value="Radical_SAM"/>
    <property type="match status" value="1"/>
</dbReference>
<dbReference type="CDD" id="cd01335">
    <property type="entry name" value="Radical_SAM"/>
    <property type="match status" value="1"/>
</dbReference>
<dbReference type="CDD" id="cd21121">
    <property type="entry name" value="SPASM_Cmo-like"/>
    <property type="match status" value="1"/>
</dbReference>
<comment type="cofactor">
    <cofactor evidence="1">
        <name>[4Fe-4S] cluster</name>
        <dbReference type="ChEBI" id="CHEBI:49883"/>
    </cofactor>
</comment>
<dbReference type="PANTHER" id="PTHR11228:SF7">
    <property type="entry name" value="PQQA PEPTIDE CYCLASE"/>
    <property type="match status" value="1"/>
</dbReference>
<dbReference type="EMBL" id="CP133659">
    <property type="protein sequence ID" value="WMW64134.1"/>
    <property type="molecule type" value="Genomic_DNA"/>
</dbReference>
<dbReference type="RefSeq" id="WP_309540244.1">
    <property type="nucleotide sequence ID" value="NZ_CP133659.1"/>
</dbReference>
<dbReference type="InterPro" id="IPR027586">
    <property type="entry name" value="rSAM_metal_mat"/>
</dbReference>
<dbReference type="InterPro" id="IPR013785">
    <property type="entry name" value="Aldolase_TIM"/>
</dbReference>
<keyword evidence="6" id="KW-0411">Iron-sulfur</keyword>
<sequence length="453" mass="50623">MPTTAITARLPEAAPQQDAQLPYPRKLFVEVTSRCNLHCRMCVKHSSAIRAPEGDMTGETYAALLPAMPHLNGLVLNGVGEPLLHRNLETFIRLARQHMPPEGWVGFQTNGHLLTESRAHALLDAGLDRICLSIDAVSPELFSTCRAGGDVDHMERALANLAAARAARPGSPLAVGVEFVVMRDNLHELPATLRWAAERGADFAIVSHVLPYAPGMSGQAVFGTNTEESMRFYREWQARAEREGIDIRRYFDVVWRFRFTEEETRITSFIREMTEAAREADVPLHLHNLLRDADAHVPEAEAVFDAARAVAREHGLHLRLPALHPRNLRHCPAVDEGGAFIAWDGKVAPCYFLWRDYHCHMYGMRKQVVGRFFGTVGPAQGQDIIDVWNGPEYRAFRDRVTAKGYPFCTNCNVYPCDDIETTTFETDCYGEPVPCGDCPWCLGLLQCMGQEVG</sequence>
<dbReference type="InterPro" id="IPR006638">
    <property type="entry name" value="Elp3/MiaA/NifB-like_rSAM"/>
</dbReference>
<dbReference type="PROSITE" id="PS51918">
    <property type="entry name" value="RADICAL_SAM"/>
    <property type="match status" value="1"/>
</dbReference>
<dbReference type="InterPro" id="IPR007197">
    <property type="entry name" value="rSAM"/>
</dbReference>
<dbReference type="NCBIfam" id="TIGR04311">
    <property type="entry name" value="rSAM_Geo_metal"/>
    <property type="match status" value="1"/>
</dbReference>
<keyword evidence="5" id="KW-0408">Iron</keyword>
<dbReference type="InterPro" id="IPR023885">
    <property type="entry name" value="4Fe4S-binding_SPASM_dom"/>
</dbReference>
<evidence type="ECO:0000256" key="6">
    <source>
        <dbReference type="ARBA" id="ARBA00023014"/>
    </source>
</evidence>
<keyword evidence="4" id="KW-0479">Metal-binding</keyword>
<reference evidence="8" key="1">
    <citation type="submission" date="2023-09" db="EMBL/GenBank/DDBJ databases">
        <authorList>
            <consortium name="CW5 consortium"/>
            <person name="Lu C.-W."/>
        </authorList>
    </citation>
    <scope>NUCLEOTIDE SEQUENCE</scope>
    <source>
        <strain evidence="8">KPS</strain>
    </source>
</reference>
<protein>
    <submittedName>
        <fullName evidence="8">Radical SAM/SPASM domain-containing protein</fullName>
    </submittedName>
</protein>
<evidence type="ECO:0000256" key="2">
    <source>
        <dbReference type="ARBA" id="ARBA00022485"/>
    </source>
</evidence>
<dbReference type="Pfam" id="PF13186">
    <property type="entry name" value="SPASM"/>
    <property type="match status" value="1"/>
</dbReference>
<dbReference type="SUPFAM" id="SSF102114">
    <property type="entry name" value="Radical SAM enzymes"/>
    <property type="match status" value="1"/>
</dbReference>